<keyword evidence="6 13" id="KW-0441">Lipid A biosynthesis</keyword>
<evidence type="ECO:0000256" key="8">
    <source>
        <dbReference type="ARBA" id="ARBA00022741"/>
    </source>
</evidence>
<keyword evidence="14" id="KW-0472">Membrane</keyword>
<keyword evidence="8 13" id="KW-0547">Nucleotide-binding</keyword>
<evidence type="ECO:0000256" key="6">
    <source>
        <dbReference type="ARBA" id="ARBA00022556"/>
    </source>
</evidence>
<evidence type="ECO:0000256" key="4">
    <source>
        <dbReference type="ARBA" id="ARBA00016436"/>
    </source>
</evidence>
<dbReference type="Pfam" id="PF02606">
    <property type="entry name" value="LpxK"/>
    <property type="match status" value="1"/>
</dbReference>
<keyword evidence="14" id="KW-0812">Transmembrane</keyword>
<evidence type="ECO:0000256" key="12">
    <source>
        <dbReference type="ARBA" id="ARBA00029757"/>
    </source>
</evidence>
<dbReference type="PANTHER" id="PTHR42724">
    <property type="entry name" value="TETRAACYLDISACCHARIDE 4'-KINASE"/>
    <property type="match status" value="1"/>
</dbReference>
<protein>
    <recommendedName>
        <fullName evidence="4 13">Tetraacyldisaccharide 4'-kinase</fullName>
        <ecNumber evidence="3 13">2.7.1.130</ecNumber>
    </recommendedName>
    <alternativeName>
        <fullName evidence="12 13">Lipid A 4'-kinase</fullName>
    </alternativeName>
</protein>
<dbReference type="GO" id="GO:0009029">
    <property type="term" value="F:lipid-A 4'-kinase activity"/>
    <property type="evidence" value="ECO:0007669"/>
    <property type="project" value="UniProtKB-EC"/>
</dbReference>
<comment type="catalytic activity">
    <reaction evidence="13">
        <text>a lipid A disaccharide + ATP = a lipid IVA + ADP + H(+)</text>
        <dbReference type="Rhea" id="RHEA:67840"/>
        <dbReference type="ChEBI" id="CHEBI:15378"/>
        <dbReference type="ChEBI" id="CHEBI:30616"/>
        <dbReference type="ChEBI" id="CHEBI:176343"/>
        <dbReference type="ChEBI" id="CHEBI:176425"/>
        <dbReference type="ChEBI" id="CHEBI:456216"/>
        <dbReference type="EC" id="2.7.1.130"/>
    </reaction>
</comment>
<keyword evidence="16" id="KW-1185">Reference proteome</keyword>
<evidence type="ECO:0000313" key="15">
    <source>
        <dbReference type="EMBL" id="MCF8715855.1"/>
    </source>
</evidence>
<evidence type="ECO:0000256" key="5">
    <source>
        <dbReference type="ARBA" id="ARBA00022516"/>
    </source>
</evidence>
<evidence type="ECO:0000256" key="2">
    <source>
        <dbReference type="ARBA" id="ARBA00004870"/>
    </source>
</evidence>
<comment type="function">
    <text evidence="1 13">Transfers the gamma-phosphate of ATP to the 4'-position of a tetraacyldisaccharide 1-phosphate intermediate (termed DS-1-P) to form tetraacyldisaccharide 1,4'-bis-phosphate (lipid IVA).</text>
</comment>
<keyword evidence="9 13" id="KW-0418">Kinase</keyword>
<keyword evidence="11 13" id="KW-0443">Lipid metabolism</keyword>
<dbReference type="EC" id="2.7.1.130" evidence="3 13"/>
<keyword evidence="14" id="KW-1133">Transmembrane helix</keyword>
<evidence type="ECO:0000256" key="3">
    <source>
        <dbReference type="ARBA" id="ARBA00012071"/>
    </source>
</evidence>
<proteinExistence type="inferred from homology"/>
<dbReference type="EMBL" id="JAETXX010000010">
    <property type="protein sequence ID" value="MCF8715855.1"/>
    <property type="molecule type" value="Genomic_DNA"/>
</dbReference>
<dbReference type="InterPro" id="IPR027417">
    <property type="entry name" value="P-loop_NTPase"/>
</dbReference>
<keyword evidence="7 13" id="KW-0808">Transferase</keyword>
<evidence type="ECO:0000256" key="14">
    <source>
        <dbReference type="SAM" id="Phobius"/>
    </source>
</evidence>
<evidence type="ECO:0000256" key="9">
    <source>
        <dbReference type="ARBA" id="ARBA00022777"/>
    </source>
</evidence>
<keyword evidence="5 13" id="KW-0444">Lipid biosynthesis</keyword>
<gene>
    <name evidence="13 15" type="primary">lpxK</name>
    <name evidence="15" type="ORF">JM658_13550</name>
</gene>
<comment type="caution">
    <text evidence="15">The sequence shown here is derived from an EMBL/GenBank/DDBJ whole genome shotgun (WGS) entry which is preliminary data.</text>
</comment>
<reference evidence="15 16" key="1">
    <citation type="submission" date="2021-01" db="EMBL/GenBank/DDBJ databases">
        <title>Genome sequencing of Joostella atrarenae M1-2 (= KCTC 23194).</title>
        <authorList>
            <person name="Zakaria M.R."/>
            <person name="Lam M.Q."/>
            <person name="Chong C.S."/>
        </authorList>
    </citation>
    <scope>NUCLEOTIDE SEQUENCE [LARGE SCALE GENOMIC DNA]</scope>
    <source>
        <strain evidence="15 16">M1-2</strain>
    </source>
</reference>
<evidence type="ECO:0000256" key="10">
    <source>
        <dbReference type="ARBA" id="ARBA00022840"/>
    </source>
</evidence>
<dbReference type="InterPro" id="IPR003758">
    <property type="entry name" value="LpxK"/>
</dbReference>
<evidence type="ECO:0000256" key="7">
    <source>
        <dbReference type="ARBA" id="ARBA00022679"/>
    </source>
</evidence>
<dbReference type="SUPFAM" id="SSF52540">
    <property type="entry name" value="P-loop containing nucleoside triphosphate hydrolases"/>
    <property type="match status" value="1"/>
</dbReference>
<evidence type="ECO:0000256" key="11">
    <source>
        <dbReference type="ARBA" id="ARBA00023098"/>
    </source>
</evidence>
<sequence>MRRWRKLLLPFSWIYGAIIFVRNYLFDIQFFKSAEYQFPVICIGNLSVGGTGKTPMTEYVSQLLKDTFKTAILSRGYKRATKGFVLATDKATVESIGDEPFQYHNKLKDVTVAVDEDRQHGILSLKEAINPEVIILDDAFQHRKVKAGLNILLTMYGDLYPDDLLLPAGNLRDLKGQAKRAEIIVVTKCPSDLSKNRQVEIINKLKVAASQKVFFATISYKEKVLSNKESILLEELKNKNVTLVTGIANPEPLLIHLKEQGINFDHHKFPDHHNFSTSEIEMFKTKDFILTTEKDFVRLEKHLSNVYCLPIETKFINNKEGFDASILAFSGE</sequence>
<dbReference type="PANTHER" id="PTHR42724:SF1">
    <property type="entry name" value="TETRAACYLDISACCHARIDE 4'-KINASE, MITOCHONDRIAL-RELATED"/>
    <property type="match status" value="1"/>
</dbReference>
<comment type="similarity">
    <text evidence="13">Belongs to the LpxK family.</text>
</comment>
<organism evidence="15 16">
    <name type="scientific">Joostella atrarenae</name>
    <dbReference type="NCBI Taxonomy" id="679257"/>
    <lineage>
        <taxon>Bacteria</taxon>
        <taxon>Pseudomonadati</taxon>
        <taxon>Bacteroidota</taxon>
        <taxon>Flavobacteriia</taxon>
        <taxon>Flavobacteriales</taxon>
        <taxon>Flavobacteriaceae</taxon>
        <taxon>Joostella</taxon>
    </lineage>
</organism>
<dbReference type="Proteomes" id="UP000829517">
    <property type="component" value="Unassembled WGS sequence"/>
</dbReference>
<feature type="binding site" evidence="13">
    <location>
        <begin position="47"/>
        <end position="54"/>
    </location>
    <ligand>
        <name>ATP</name>
        <dbReference type="ChEBI" id="CHEBI:30616"/>
    </ligand>
</feature>
<dbReference type="NCBIfam" id="TIGR00682">
    <property type="entry name" value="lpxK"/>
    <property type="match status" value="1"/>
</dbReference>
<comment type="pathway">
    <text evidence="2 13">Glycolipid biosynthesis; lipid IV(A) biosynthesis; lipid IV(A) from (3R)-3-hydroxytetradecanoyl-[acyl-carrier-protein] and UDP-N-acetyl-alpha-D-glucosamine: step 6/6.</text>
</comment>
<evidence type="ECO:0000313" key="16">
    <source>
        <dbReference type="Proteomes" id="UP000829517"/>
    </source>
</evidence>
<dbReference type="HAMAP" id="MF_00409">
    <property type="entry name" value="LpxK"/>
    <property type="match status" value="1"/>
</dbReference>
<dbReference type="RefSeq" id="WP_236959818.1">
    <property type="nucleotide sequence ID" value="NZ_JAETXX010000010.1"/>
</dbReference>
<feature type="transmembrane region" description="Helical" evidence="14">
    <location>
        <begin position="7"/>
        <end position="25"/>
    </location>
</feature>
<name>A0ABS9J5Z3_9FLAO</name>
<evidence type="ECO:0000256" key="13">
    <source>
        <dbReference type="HAMAP-Rule" id="MF_00409"/>
    </source>
</evidence>
<keyword evidence="10 13" id="KW-0067">ATP-binding</keyword>
<accession>A0ABS9J5Z3</accession>
<evidence type="ECO:0000256" key="1">
    <source>
        <dbReference type="ARBA" id="ARBA00002274"/>
    </source>
</evidence>